<dbReference type="Proteomes" id="UP001597508">
    <property type="component" value="Unassembled WGS sequence"/>
</dbReference>
<name>A0ABW5LXK3_9FLAO</name>
<dbReference type="GO" id="GO:0005524">
    <property type="term" value="F:ATP binding"/>
    <property type="evidence" value="ECO:0007669"/>
    <property type="project" value="UniProtKB-KW"/>
</dbReference>
<dbReference type="InterPro" id="IPR027417">
    <property type="entry name" value="P-loop_NTPase"/>
</dbReference>
<dbReference type="Pfam" id="PF00005">
    <property type="entry name" value="ABC_tran"/>
    <property type="match status" value="1"/>
</dbReference>
<dbReference type="RefSeq" id="WP_379667685.1">
    <property type="nucleotide sequence ID" value="NZ_JBHULH010000012.1"/>
</dbReference>
<evidence type="ECO:0000259" key="3">
    <source>
        <dbReference type="PROSITE" id="PS50893"/>
    </source>
</evidence>
<proteinExistence type="predicted"/>
<organism evidence="4 5">
    <name type="scientific">Pseudotenacibaculum haliotis</name>
    <dbReference type="NCBI Taxonomy" id="1862138"/>
    <lineage>
        <taxon>Bacteria</taxon>
        <taxon>Pseudomonadati</taxon>
        <taxon>Bacteroidota</taxon>
        <taxon>Flavobacteriia</taxon>
        <taxon>Flavobacteriales</taxon>
        <taxon>Flavobacteriaceae</taxon>
        <taxon>Pseudotenacibaculum</taxon>
    </lineage>
</organism>
<protein>
    <submittedName>
        <fullName evidence="4">ATP-binding cassette domain-containing protein</fullName>
    </submittedName>
</protein>
<sequence length="218" mass="25239">MKKLEIDNIELNFGTKNVLQGIYFKAEVGKITGILGSNGCGKTSLLRILFGELKPKSKLIRIDSKPILQPMYSKGIVKYLPQFHYIPKSLTLKNIFHFNDVDYAAFADLFPDFKDKRHFKFKQLSGGEKRLIEVYTTIKSPSKILLLDEPFSYLAPIYSEALKEEIARSKEDKFIIITDHHYKKILDVSDQLYLIKDGWSKLITSNEQLVQYNYLYSL</sequence>
<keyword evidence="2 4" id="KW-0067">ATP-binding</keyword>
<evidence type="ECO:0000313" key="4">
    <source>
        <dbReference type="EMBL" id="MFD2568981.1"/>
    </source>
</evidence>
<dbReference type="PANTHER" id="PTHR43158">
    <property type="entry name" value="SKFA PEPTIDE EXPORT ATP-BINDING PROTEIN SKFE"/>
    <property type="match status" value="1"/>
</dbReference>
<keyword evidence="5" id="KW-1185">Reference proteome</keyword>
<dbReference type="SMART" id="SM00382">
    <property type="entry name" value="AAA"/>
    <property type="match status" value="1"/>
</dbReference>
<dbReference type="EMBL" id="JBHULH010000012">
    <property type="protein sequence ID" value="MFD2568981.1"/>
    <property type="molecule type" value="Genomic_DNA"/>
</dbReference>
<feature type="domain" description="ABC transporter" evidence="3">
    <location>
        <begin position="4"/>
        <end position="218"/>
    </location>
</feature>
<dbReference type="SUPFAM" id="SSF52540">
    <property type="entry name" value="P-loop containing nucleoside triphosphate hydrolases"/>
    <property type="match status" value="1"/>
</dbReference>
<evidence type="ECO:0000256" key="2">
    <source>
        <dbReference type="ARBA" id="ARBA00022840"/>
    </source>
</evidence>
<dbReference type="PROSITE" id="PS50893">
    <property type="entry name" value="ABC_TRANSPORTER_2"/>
    <property type="match status" value="1"/>
</dbReference>
<dbReference type="PANTHER" id="PTHR43158:SF1">
    <property type="entry name" value="ABC TRANSPORTER, ATP-BINDING PROTEIN"/>
    <property type="match status" value="1"/>
</dbReference>
<evidence type="ECO:0000313" key="5">
    <source>
        <dbReference type="Proteomes" id="UP001597508"/>
    </source>
</evidence>
<accession>A0ABW5LXK3</accession>
<gene>
    <name evidence="4" type="ORF">ACFSRZ_16520</name>
</gene>
<dbReference type="Gene3D" id="3.40.50.300">
    <property type="entry name" value="P-loop containing nucleotide triphosphate hydrolases"/>
    <property type="match status" value="1"/>
</dbReference>
<dbReference type="InterPro" id="IPR003439">
    <property type="entry name" value="ABC_transporter-like_ATP-bd"/>
</dbReference>
<reference evidence="5" key="1">
    <citation type="journal article" date="2019" name="Int. J. Syst. Evol. Microbiol.">
        <title>The Global Catalogue of Microorganisms (GCM) 10K type strain sequencing project: providing services to taxonomists for standard genome sequencing and annotation.</title>
        <authorList>
            <consortium name="The Broad Institute Genomics Platform"/>
            <consortium name="The Broad Institute Genome Sequencing Center for Infectious Disease"/>
            <person name="Wu L."/>
            <person name="Ma J."/>
        </authorList>
    </citation>
    <scope>NUCLEOTIDE SEQUENCE [LARGE SCALE GENOMIC DNA]</scope>
    <source>
        <strain evidence="5">KCTC 52127</strain>
    </source>
</reference>
<keyword evidence="1" id="KW-0547">Nucleotide-binding</keyword>
<dbReference type="InterPro" id="IPR003593">
    <property type="entry name" value="AAA+_ATPase"/>
</dbReference>
<evidence type="ECO:0000256" key="1">
    <source>
        <dbReference type="ARBA" id="ARBA00022741"/>
    </source>
</evidence>
<comment type="caution">
    <text evidence="4">The sequence shown here is derived from an EMBL/GenBank/DDBJ whole genome shotgun (WGS) entry which is preliminary data.</text>
</comment>